<evidence type="ECO:0000313" key="2">
    <source>
        <dbReference type="EMBL" id="SFP94047.1"/>
    </source>
</evidence>
<proteinExistence type="predicted"/>
<dbReference type="Gene3D" id="3.30.565.40">
    <property type="entry name" value="Fervidobacterium nodosum Rt17-B1 like"/>
    <property type="match status" value="1"/>
</dbReference>
<protein>
    <submittedName>
        <fullName evidence="2">Uncharacterized protein</fullName>
    </submittedName>
</protein>
<evidence type="ECO:0000256" key="1">
    <source>
        <dbReference type="SAM" id="MobiDB-lite"/>
    </source>
</evidence>
<reference evidence="2 3" key="1">
    <citation type="submission" date="2016-10" db="EMBL/GenBank/DDBJ databases">
        <authorList>
            <person name="de Groot N.N."/>
        </authorList>
    </citation>
    <scope>NUCLEOTIDE SEQUENCE [LARGE SCALE GENOMIC DNA]</scope>
    <source>
        <strain evidence="2 3">CGMCC 1.9113</strain>
    </source>
</reference>
<dbReference type="EMBL" id="FOXP01000011">
    <property type="protein sequence ID" value="SFP94047.1"/>
    <property type="molecule type" value="Genomic_DNA"/>
</dbReference>
<dbReference type="STRING" id="634430.SAMN04488241_111144"/>
<sequence>MIDVRLPVSLGAVALLAACTSPPQGNDAAAAASPRPSSGSTNPVVEKASLSPKPVAGFPDISIPEVGGIDAAAASRINAALATVRDQAAVSARECSQIAEGRPFSYGYAAQPTYNDKGVLSLRITGEAGCGGARGTMLTAAHTFDLSSGAEIDVVEASGRTPAALATLAAQEYEGGADCKTFVAGDGATLASAFVTPRGVGVNYSVDAGAAEGCTAEPGLASWTALATGGKLKEPLATLARS</sequence>
<feature type="region of interest" description="Disordered" evidence="1">
    <location>
        <begin position="25"/>
        <end position="47"/>
    </location>
</feature>
<dbReference type="AlphaFoldDB" id="A0A1I5UG74"/>
<dbReference type="PROSITE" id="PS51257">
    <property type="entry name" value="PROKAR_LIPOPROTEIN"/>
    <property type="match status" value="1"/>
</dbReference>
<accession>A0A1I5UG74</accession>
<gene>
    <name evidence="2" type="ORF">SAMN04488241_111144</name>
</gene>
<evidence type="ECO:0000313" key="3">
    <source>
        <dbReference type="Proteomes" id="UP000199586"/>
    </source>
</evidence>
<dbReference type="Proteomes" id="UP000199586">
    <property type="component" value="Unassembled WGS sequence"/>
</dbReference>
<name>A0A1I5UG74_9SPHN</name>
<dbReference type="RefSeq" id="WP_093334274.1">
    <property type="nucleotide sequence ID" value="NZ_FOXP01000011.1"/>
</dbReference>
<keyword evidence="3" id="KW-1185">Reference proteome</keyword>
<organism evidence="2 3">
    <name type="scientific">Sphingomonas rubra</name>
    <dbReference type="NCBI Taxonomy" id="634430"/>
    <lineage>
        <taxon>Bacteria</taxon>
        <taxon>Pseudomonadati</taxon>
        <taxon>Pseudomonadota</taxon>
        <taxon>Alphaproteobacteria</taxon>
        <taxon>Sphingomonadales</taxon>
        <taxon>Sphingomonadaceae</taxon>
        <taxon>Sphingomonas</taxon>
    </lineage>
</organism>